<dbReference type="STRING" id="1120975.SAMN02746064_01308"/>
<evidence type="ECO:0000313" key="2">
    <source>
        <dbReference type="EMBL" id="SHE83114.1"/>
    </source>
</evidence>
<dbReference type="PANTHER" id="PTHR22916">
    <property type="entry name" value="GLYCOSYLTRANSFERASE"/>
    <property type="match status" value="1"/>
</dbReference>
<dbReference type="InterPro" id="IPR029044">
    <property type="entry name" value="Nucleotide-diphossugar_trans"/>
</dbReference>
<sequence length="246" mass="28972">MNISVAMASYNGEKYIEDQINSILCQLHQNDELVISDDGSSDNTLSIINRFCERDKRIKLYHNKDNGIIKNFENAIKNTVNEIILLCDQDDIWLPNKIERMVKEFEINPEVTLVISDLQYVDSDLNEVKDELINRKYKKGILKNFIKNSYIGCCMAFNKEIKKTILPFPQKIPMHDAWIGILAELFKYKIVYIPEKLILYRRHENTATTSDRNKLNKIIKWRFYLMLNLVQRCFCIKNIKKGEAVR</sequence>
<dbReference type="EMBL" id="FQTU01000007">
    <property type="protein sequence ID" value="SHE83114.1"/>
    <property type="molecule type" value="Genomic_DNA"/>
</dbReference>
<dbReference type="Pfam" id="PF00535">
    <property type="entry name" value="Glycos_transf_2"/>
    <property type="match status" value="1"/>
</dbReference>
<dbReference type="Proteomes" id="UP000184251">
    <property type="component" value="Unassembled WGS sequence"/>
</dbReference>
<name>A0A1M4WPH0_9FIRM</name>
<dbReference type="RefSeq" id="WP_073270329.1">
    <property type="nucleotide sequence ID" value="NZ_FQTU01000007.1"/>
</dbReference>
<dbReference type="SUPFAM" id="SSF53448">
    <property type="entry name" value="Nucleotide-diphospho-sugar transferases"/>
    <property type="match status" value="1"/>
</dbReference>
<dbReference type="InterPro" id="IPR001173">
    <property type="entry name" value="Glyco_trans_2-like"/>
</dbReference>
<keyword evidence="3" id="KW-1185">Reference proteome</keyword>
<evidence type="ECO:0000259" key="1">
    <source>
        <dbReference type="Pfam" id="PF00535"/>
    </source>
</evidence>
<dbReference type="AlphaFoldDB" id="A0A1M4WPH0"/>
<keyword evidence="2" id="KW-0808">Transferase</keyword>
<dbReference type="PANTHER" id="PTHR22916:SF3">
    <property type="entry name" value="UDP-GLCNAC:BETAGAL BETA-1,3-N-ACETYLGLUCOSAMINYLTRANSFERASE-LIKE PROTEIN 1"/>
    <property type="match status" value="1"/>
</dbReference>
<dbReference type="CDD" id="cd04196">
    <property type="entry name" value="GT_2_like_d"/>
    <property type="match status" value="1"/>
</dbReference>
<accession>A0A1M4WPH0</accession>
<dbReference type="OrthoDB" id="9802649at2"/>
<reference evidence="2 3" key="1">
    <citation type="submission" date="2016-11" db="EMBL/GenBank/DDBJ databases">
        <authorList>
            <person name="Jaros S."/>
            <person name="Januszkiewicz K."/>
            <person name="Wedrychowicz H."/>
        </authorList>
    </citation>
    <scope>NUCLEOTIDE SEQUENCE [LARGE SCALE GENOMIC DNA]</scope>
    <source>
        <strain evidence="2 3">DSM 14828</strain>
    </source>
</reference>
<gene>
    <name evidence="2" type="ORF">SAMN02746064_01308</name>
</gene>
<evidence type="ECO:0000313" key="3">
    <source>
        <dbReference type="Proteomes" id="UP000184251"/>
    </source>
</evidence>
<feature type="domain" description="Glycosyltransferase 2-like" evidence="1">
    <location>
        <begin position="4"/>
        <end position="162"/>
    </location>
</feature>
<proteinExistence type="predicted"/>
<organism evidence="2 3">
    <name type="scientific">Alkalibacter saccharofermentans DSM 14828</name>
    <dbReference type="NCBI Taxonomy" id="1120975"/>
    <lineage>
        <taxon>Bacteria</taxon>
        <taxon>Bacillati</taxon>
        <taxon>Bacillota</taxon>
        <taxon>Clostridia</taxon>
        <taxon>Eubacteriales</taxon>
        <taxon>Eubacteriaceae</taxon>
        <taxon>Alkalibacter</taxon>
    </lineage>
</organism>
<dbReference type="Gene3D" id="3.90.550.10">
    <property type="entry name" value="Spore Coat Polysaccharide Biosynthesis Protein SpsA, Chain A"/>
    <property type="match status" value="1"/>
</dbReference>
<dbReference type="GO" id="GO:0016758">
    <property type="term" value="F:hexosyltransferase activity"/>
    <property type="evidence" value="ECO:0007669"/>
    <property type="project" value="UniProtKB-ARBA"/>
</dbReference>
<protein>
    <submittedName>
        <fullName evidence="2">Glycosyl transferase family 2</fullName>
    </submittedName>
</protein>